<feature type="domain" description="Retrovirus-related Pol polyprotein from transposon TNT 1-94-like beta-barrel" evidence="2">
    <location>
        <begin position="304"/>
        <end position="385"/>
    </location>
</feature>
<accession>A0A811M9G7</accession>
<evidence type="ECO:0000259" key="2">
    <source>
        <dbReference type="Pfam" id="PF22936"/>
    </source>
</evidence>
<dbReference type="PANTHER" id="PTHR11439">
    <property type="entry name" value="GAG-POL-RELATED RETROTRANSPOSON"/>
    <property type="match status" value="1"/>
</dbReference>
<evidence type="ECO:0000313" key="4">
    <source>
        <dbReference type="Proteomes" id="UP000604825"/>
    </source>
</evidence>
<feature type="region of interest" description="Disordered" evidence="1">
    <location>
        <begin position="261"/>
        <end position="280"/>
    </location>
</feature>
<reference evidence="3" key="1">
    <citation type="submission" date="2020-10" db="EMBL/GenBank/DDBJ databases">
        <authorList>
            <person name="Han B."/>
            <person name="Lu T."/>
            <person name="Zhao Q."/>
            <person name="Huang X."/>
            <person name="Zhao Y."/>
        </authorList>
    </citation>
    <scope>NUCLEOTIDE SEQUENCE</scope>
</reference>
<comment type="caution">
    <text evidence="3">The sequence shown here is derived from an EMBL/GenBank/DDBJ whole genome shotgun (WGS) entry which is preliminary data.</text>
</comment>
<evidence type="ECO:0000256" key="1">
    <source>
        <dbReference type="SAM" id="MobiDB-lite"/>
    </source>
</evidence>
<dbReference type="PANTHER" id="PTHR11439:SF467">
    <property type="entry name" value="INTEGRASE CATALYTIC DOMAIN-CONTAINING PROTEIN"/>
    <property type="match status" value="1"/>
</dbReference>
<name>A0A811M9G7_9POAL</name>
<keyword evidence="4" id="KW-1185">Reference proteome</keyword>
<protein>
    <recommendedName>
        <fullName evidence="2">Retrovirus-related Pol polyprotein from transposon TNT 1-94-like beta-barrel domain-containing protein</fullName>
    </recommendedName>
</protein>
<dbReference type="Proteomes" id="UP000604825">
    <property type="component" value="Unassembled WGS sequence"/>
</dbReference>
<evidence type="ECO:0000313" key="3">
    <source>
        <dbReference type="EMBL" id="CAD6202432.1"/>
    </source>
</evidence>
<proteinExistence type="predicted"/>
<dbReference type="OrthoDB" id="674974at2759"/>
<sequence length="660" mass="73813">MSSIKYDIPQLDRDTRFALWQVKMRAVLTQAEVDDALDKFGNKDSKSWTDEEKRKDRKALTQIQLHLSNNILQDCLQENTAAALWRKLESLCMSKDLTSKMHLKMKLYTHKLQEGGSVINHLSVFKEIVSNLQSMEVDYDDEDLALILLCSLPSSFSNFRDTLLYNHDTLTLDEVSEALHAKEKMKLMVSSEGSASKGEALSVRGRTDNKSNNGNRGKSSHHYKGRSKSRNKQGDKFCKYCKKDNHFIDECYKLKNKEKRTGTYREKNKPSDEGNASVAASKADYSDGDSLVAFAGCANSDDEWILDSAASFHICINRDWFVTYDSVQGGGSVRLGDDTPLDIVGIGSIQIKMHDGIVRTLADVRHIPSMSKNLISLSTLDAKGYKYSGGDGVLKVSKGSLIVMKSELKSPNLYHLRGTTITDVDNAIVQDAPIAEISPIVDDSSIAEHSSLVVQSPQRSIAADRSRRQPKPVKRYIEECNVAYAMSVAEEIEDKSEIAKLKAQLSKEFEMKDLGKAKKILESDKDIEYMSRVPYSSAVGSLMYAMVCSRPDLSHALSVVSRFMANPGKEHWRAVQWIFRYLRGTSNACLQFGKSRDGLVGYVDSDFAGDLDKRRSLTGYVFTIGGCAVSWKACLRSIVAPTIRNLNIWLFLKLVKKLFG</sequence>
<organism evidence="3 4">
    <name type="scientific">Miscanthus lutarioriparius</name>
    <dbReference type="NCBI Taxonomy" id="422564"/>
    <lineage>
        <taxon>Eukaryota</taxon>
        <taxon>Viridiplantae</taxon>
        <taxon>Streptophyta</taxon>
        <taxon>Embryophyta</taxon>
        <taxon>Tracheophyta</taxon>
        <taxon>Spermatophyta</taxon>
        <taxon>Magnoliopsida</taxon>
        <taxon>Liliopsida</taxon>
        <taxon>Poales</taxon>
        <taxon>Poaceae</taxon>
        <taxon>PACMAD clade</taxon>
        <taxon>Panicoideae</taxon>
        <taxon>Andropogonodae</taxon>
        <taxon>Andropogoneae</taxon>
        <taxon>Saccharinae</taxon>
        <taxon>Miscanthus</taxon>
    </lineage>
</organism>
<feature type="region of interest" description="Disordered" evidence="1">
    <location>
        <begin position="188"/>
        <end position="233"/>
    </location>
</feature>
<dbReference type="Pfam" id="PF22936">
    <property type="entry name" value="Pol_BBD"/>
    <property type="match status" value="1"/>
</dbReference>
<feature type="compositionally biased region" description="Basic and acidic residues" evidence="1">
    <location>
        <begin position="261"/>
        <end position="272"/>
    </location>
</feature>
<dbReference type="EMBL" id="CAJGYO010000001">
    <property type="protein sequence ID" value="CAD6202432.1"/>
    <property type="molecule type" value="Genomic_DNA"/>
</dbReference>
<gene>
    <name evidence="3" type="ORF">NCGR_LOCUS721</name>
</gene>
<feature type="compositionally biased region" description="Basic residues" evidence="1">
    <location>
        <begin position="218"/>
        <end position="231"/>
    </location>
</feature>
<dbReference type="InterPro" id="IPR054722">
    <property type="entry name" value="PolX-like_BBD"/>
</dbReference>
<dbReference type="AlphaFoldDB" id="A0A811M9G7"/>
<dbReference type="Pfam" id="PF14223">
    <property type="entry name" value="Retrotran_gag_2"/>
    <property type="match status" value="1"/>
</dbReference>